<protein>
    <recommendedName>
        <fullName evidence="1">Phage head morphogenesis domain-containing protein</fullName>
    </recommendedName>
</protein>
<reference evidence="2 3" key="1">
    <citation type="submission" date="2019-05" db="EMBL/GenBank/DDBJ databases">
        <title>Psychrobacillus vulpis sp. nov., a new species isolated from feces of a red fox that inhabits in The Tablas de Daimiel Natural Park, Albacete, Spain.</title>
        <authorList>
            <person name="Rodriguez M."/>
            <person name="Reina J.C."/>
            <person name="Bejar V."/>
            <person name="Llamas I."/>
        </authorList>
    </citation>
    <scope>NUCLEOTIDE SEQUENCE [LARGE SCALE GENOMIC DNA]</scope>
    <source>
        <strain evidence="2 3">NEAU-3TGS17</strain>
    </source>
</reference>
<dbReference type="EMBL" id="VDGH01000004">
    <property type="protein sequence ID" value="TQR14384.1"/>
    <property type="molecule type" value="Genomic_DNA"/>
</dbReference>
<dbReference type="InterPro" id="IPR006528">
    <property type="entry name" value="Phage_head_morphogenesis_dom"/>
</dbReference>
<sequence length="347" mass="40279">MKKRNNKYWDKRAMERMAEYHRDVDTTVRTVTNAYDKGQKDIQVEIDKIFNTFGKNGQLSPEQAKKVLNQRIPNPMLKLAKKAYPKIKDEKIRRWLLNRMNAPAYRARITRLEALKEQAYLQSKIIADVEISASNKGYMRTINNAYYRTMFDVHRGLRVGFDFATLPNQVIQMILKNPWSGKQFSQRVWANTEQLAEQITKVITAGFMGGVGIQKMTNELSERMNVGKHVANRLIRTETTYMANAAEMESYLEAEIDEYMFIATLDLKTSKQCQQQDKKVYKTKDAKPGVNMPPMHSFCRSTTRAYFGPDTLKNIQRRARNPITGKNELVPASMAYPQWYEKYVQAA</sequence>
<keyword evidence="3" id="KW-1185">Reference proteome</keyword>
<dbReference type="AlphaFoldDB" id="A0A544TA97"/>
<evidence type="ECO:0000259" key="1">
    <source>
        <dbReference type="Pfam" id="PF04233"/>
    </source>
</evidence>
<name>A0A544TA97_9BACI</name>
<organism evidence="2 3">
    <name type="scientific">Psychrobacillus lasiicapitis</name>
    <dbReference type="NCBI Taxonomy" id="1636719"/>
    <lineage>
        <taxon>Bacteria</taxon>
        <taxon>Bacillati</taxon>
        <taxon>Bacillota</taxon>
        <taxon>Bacilli</taxon>
        <taxon>Bacillales</taxon>
        <taxon>Bacillaceae</taxon>
        <taxon>Psychrobacillus</taxon>
    </lineage>
</organism>
<evidence type="ECO:0000313" key="3">
    <source>
        <dbReference type="Proteomes" id="UP000317316"/>
    </source>
</evidence>
<feature type="domain" description="Phage head morphogenesis" evidence="1">
    <location>
        <begin position="198"/>
        <end position="303"/>
    </location>
</feature>
<dbReference type="OrthoDB" id="9765386at2"/>
<dbReference type="NCBIfam" id="TIGR01641">
    <property type="entry name" value="phageSPP1_gp7"/>
    <property type="match status" value="1"/>
</dbReference>
<gene>
    <name evidence="2" type="ORF">FG382_07965</name>
</gene>
<accession>A0A544TA97</accession>
<dbReference type="Proteomes" id="UP000317316">
    <property type="component" value="Unassembled WGS sequence"/>
</dbReference>
<dbReference type="Pfam" id="PF04233">
    <property type="entry name" value="Phage_Mu_F"/>
    <property type="match status" value="1"/>
</dbReference>
<dbReference type="RefSeq" id="WP_142538367.1">
    <property type="nucleotide sequence ID" value="NZ_BMIE01000003.1"/>
</dbReference>
<proteinExistence type="predicted"/>
<evidence type="ECO:0000313" key="2">
    <source>
        <dbReference type="EMBL" id="TQR14384.1"/>
    </source>
</evidence>
<comment type="caution">
    <text evidence="2">The sequence shown here is derived from an EMBL/GenBank/DDBJ whole genome shotgun (WGS) entry which is preliminary data.</text>
</comment>